<comment type="caution">
    <text evidence="1">The sequence shown here is derived from an EMBL/GenBank/DDBJ whole genome shotgun (WGS) entry which is preliminary data.</text>
</comment>
<protein>
    <submittedName>
        <fullName evidence="1">Uncharacterized protein</fullName>
    </submittedName>
</protein>
<organism evidence="1 2">
    <name type="scientific">Ancylostoma ceylanicum</name>
    <dbReference type="NCBI Taxonomy" id="53326"/>
    <lineage>
        <taxon>Eukaryota</taxon>
        <taxon>Metazoa</taxon>
        <taxon>Ecdysozoa</taxon>
        <taxon>Nematoda</taxon>
        <taxon>Chromadorea</taxon>
        <taxon>Rhabditida</taxon>
        <taxon>Rhabditina</taxon>
        <taxon>Rhabditomorpha</taxon>
        <taxon>Strongyloidea</taxon>
        <taxon>Ancylostomatidae</taxon>
        <taxon>Ancylostomatinae</taxon>
        <taxon>Ancylostoma</taxon>
    </lineage>
</organism>
<dbReference type="EMBL" id="JARK01001350">
    <property type="protein sequence ID" value="EYC24272.1"/>
    <property type="molecule type" value="Genomic_DNA"/>
</dbReference>
<dbReference type="Proteomes" id="UP000024635">
    <property type="component" value="Unassembled WGS sequence"/>
</dbReference>
<evidence type="ECO:0000313" key="2">
    <source>
        <dbReference type="Proteomes" id="UP000024635"/>
    </source>
</evidence>
<reference evidence="2" key="1">
    <citation type="journal article" date="2015" name="Nat. Genet.">
        <title>The genome and transcriptome of the zoonotic hookworm Ancylostoma ceylanicum identify infection-specific gene families.</title>
        <authorList>
            <person name="Schwarz E.M."/>
            <person name="Hu Y."/>
            <person name="Antoshechkin I."/>
            <person name="Miller M.M."/>
            <person name="Sternberg P.W."/>
            <person name="Aroian R.V."/>
        </authorList>
    </citation>
    <scope>NUCLEOTIDE SEQUENCE</scope>
    <source>
        <strain evidence="2">HY135</strain>
    </source>
</reference>
<proteinExistence type="predicted"/>
<dbReference type="AlphaFoldDB" id="A0A016VB61"/>
<keyword evidence="2" id="KW-1185">Reference proteome</keyword>
<evidence type="ECO:0000313" key="1">
    <source>
        <dbReference type="EMBL" id="EYC24272.1"/>
    </source>
</evidence>
<accession>A0A016VB61</accession>
<sequence>MSTTRQSQWCIQAMGVNTFTLGNLNPNPGCITEITFGKCVDRHNRTMIEMGVGKFTLGNLDYTYRRKACLGNVDPGPEFVTEITQNDCVGARVNDG</sequence>
<name>A0A016VB61_9BILA</name>
<gene>
    <name evidence="1" type="primary">Acey_s0014.g2412</name>
    <name evidence="1" type="ORF">Y032_0014g2412</name>
</gene>